<reference evidence="4" key="1">
    <citation type="submission" date="2018-05" db="EMBL/GenBank/DDBJ databases">
        <title>Draft genome sequence of Stemphylium lycopersici strain CIDEFI 213.</title>
        <authorList>
            <person name="Medina R."/>
            <person name="Franco M.E.E."/>
            <person name="Lucentini C.G."/>
            <person name="Saparrat M.C.N."/>
            <person name="Balatti P.A."/>
        </authorList>
    </citation>
    <scope>NUCLEOTIDE SEQUENCE [LARGE SCALE GENOMIC DNA]</scope>
    <source>
        <strain evidence="4">CIDEFI 213</strain>
    </source>
</reference>
<proteinExistence type="predicted"/>
<feature type="region of interest" description="Disordered" evidence="1">
    <location>
        <begin position="78"/>
        <end position="153"/>
    </location>
</feature>
<comment type="caution">
    <text evidence="3">The sequence shown here is derived from an EMBL/GenBank/DDBJ whole genome shotgun (WGS) entry which is preliminary data.</text>
</comment>
<feature type="compositionally biased region" description="Polar residues" evidence="1">
    <location>
        <begin position="136"/>
        <end position="153"/>
    </location>
</feature>
<evidence type="ECO:0000256" key="2">
    <source>
        <dbReference type="SAM" id="SignalP"/>
    </source>
</evidence>
<feature type="signal peptide" evidence="2">
    <location>
        <begin position="1"/>
        <end position="19"/>
    </location>
</feature>
<feature type="compositionally biased region" description="Polar residues" evidence="1">
    <location>
        <begin position="198"/>
        <end position="211"/>
    </location>
</feature>
<feature type="chain" id="PRO_5016594093" evidence="2">
    <location>
        <begin position="20"/>
        <end position="565"/>
    </location>
</feature>
<feature type="region of interest" description="Disordered" evidence="1">
    <location>
        <begin position="176"/>
        <end position="224"/>
    </location>
</feature>
<organism evidence="3 4">
    <name type="scientific">Stemphylium lycopersici</name>
    <name type="common">Tomato gray leaf spot disease fungus</name>
    <name type="synonym">Thyrospora lycopersici</name>
    <dbReference type="NCBI Taxonomy" id="183478"/>
    <lineage>
        <taxon>Eukaryota</taxon>
        <taxon>Fungi</taxon>
        <taxon>Dikarya</taxon>
        <taxon>Ascomycota</taxon>
        <taxon>Pezizomycotina</taxon>
        <taxon>Dothideomycetes</taxon>
        <taxon>Pleosporomycetidae</taxon>
        <taxon>Pleosporales</taxon>
        <taxon>Pleosporineae</taxon>
        <taxon>Pleosporaceae</taxon>
        <taxon>Stemphylium</taxon>
    </lineage>
</organism>
<protein>
    <submittedName>
        <fullName evidence="3">Uncharacterized protein</fullName>
    </submittedName>
</protein>
<dbReference type="AlphaFoldDB" id="A0A364MT09"/>
<feature type="compositionally biased region" description="Low complexity" evidence="1">
    <location>
        <begin position="85"/>
        <end position="100"/>
    </location>
</feature>
<dbReference type="EMBL" id="QGDH01000207">
    <property type="protein sequence ID" value="RAR02664.1"/>
    <property type="molecule type" value="Genomic_DNA"/>
</dbReference>
<keyword evidence="4" id="KW-1185">Reference proteome</keyword>
<dbReference type="Pfam" id="PF13668">
    <property type="entry name" value="Ferritin_2"/>
    <property type="match status" value="1"/>
</dbReference>
<evidence type="ECO:0000313" key="3">
    <source>
        <dbReference type="EMBL" id="RAR02664.1"/>
    </source>
</evidence>
<accession>A0A364MT09</accession>
<sequence>MTLPLLLLAASAVWGCSEAQSADASATMSAAAVVEQYCFPKSGGPFFSDSIWPSVTMMYSGITLTTAPLTFSASAAGPSVAPELSSGSPAGPANSAAASSVMDAPPVPEATDTRMEDATGSPISSLSADAGVPGSLASTTSGNTPASSSNLGVGSSAVSVMPTTAAYGSDSVAVEPGQLTASPSATGISDDGQPVDDSASSTQLGSPSANVGASGALPITTTTSRMPTGISSAAILQSGNTLLDTGVGSGVTSLTGTQVSASAELYGPTVVPPGPDANEKNDTVSLSPSSVDALQLALFLKNLGASVFNQSRIVLTPSLAARADTKGLASLIAEIEMQEQTQSRTLRSWLHRSGNADVPSCRYALPSSEVELRFLMRTLKSISLGVLMSIAESADRTVAIMLSSIASVDAKHLALLGEYTHSNTSGQSFDTPATPTWAYNFALEYVQPGSCSLELPLPILPKLTINKETSGHVYPGTDITVEWDAAASAAVSRSGNPLFVAWVNQVAQPVYTALTLVGKSSGKTSVPLSLSGTAFAVLTAQPKLTSIADLTEATLAGPIVVSSQL</sequence>
<evidence type="ECO:0000313" key="4">
    <source>
        <dbReference type="Proteomes" id="UP000249619"/>
    </source>
</evidence>
<gene>
    <name evidence="3" type="ORF">DDE83_008501</name>
</gene>
<evidence type="ECO:0000256" key="1">
    <source>
        <dbReference type="SAM" id="MobiDB-lite"/>
    </source>
</evidence>
<dbReference type="OrthoDB" id="1001765at2759"/>
<name>A0A364MT09_STELY</name>
<dbReference type="Proteomes" id="UP000249619">
    <property type="component" value="Unassembled WGS sequence"/>
</dbReference>
<dbReference type="STRING" id="183478.A0A364MT09"/>
<keyword evidence="2" id="KW-0732">Signal</keyword>